<dbReference type="Pfam" id="PF13884">
    <property type="entry name" value="Peptidase_S74"/>
    <property type="match status" value="1"/>
</dbReference>
<evidence type="ECO:0000313" key="4">
    <source>
        <dbReference type="EMBL" id="MFD2891681.1"/>
    </source>
</evidence>
<accession>A0ABW5YKU3</accession>
<keyword evidence="5" id="KW-1185">Reference proteome</keyword>
<gene>
    <name evidence="4" type="ORF">ACFS5J_06605</name>
</gene>
<dbReference type="RefSeq" id="WP_379811274.1">
    <property type="nucleotide sequence ID" value="NZ_JBHUPC010000012.1"/>
</dbReference>
<evidence type="ECO:0000313" key="5">
    <source>
        <dbReference type="Proteomes" id="UP001597534"/>
    </source>
</evidence>
<reference evidence="5" key="1">
    <citation type="journal article" date="2019" name="Int. J. Syst. Evol. Microbiol.">
        <title>The Global Catalogue of Microorganisms (GCM) 10K type strain sequencing project: providing services to taxonomists for standard genome sequencing and annotation.</title>
        <authorList>
            <consortium name="The Broad Institute Genomics Platform"/>
            <consortium name="The Broad Institute Genome Sequencing Center for Infectious Disease"/>
            <person name="Wu L."/>
            <person name="Ma J."/>
        </authorList>
    </citation>
    <scope>NUCLEOTIDE SEQUENCE [LARGE SCALE GENOMIC DNA]</scope>
    <source>
        <strain evidence="5">KCTC 22671</strain>
    </source>
</reference>
<feature type="signal peptide" evidence="2">
    <location>
        <begin position="1"/>
        <end position="21"/>
    </location>
</feature>
<comment type="caution">
    <text evidence="4">The sequence shown here is derived from an EMBL/GenBank/DDBJ whole genome shotgun (WGS) entry which is preliminary data.</text>
</comment>
<feature type="domain" description="Peptidase S74" evidence="3">
    <location>
        <begin position="286"/>
        <end position="400"/>
    </location>
</feature>
<name>A0ABW5YKU3_9FLAO</name>
<feature type="coiled-coil region" evidence="1">
    <location>
        <begin position="386"/>
        <end position="413"/>
    </location>
</feature>
<keyword evidence="1" id="KW-0175">Coiled coil</keyword>
<dbReference type="InterPro" id="IPR036388">
    <property type="entry name" value="WH-like_DNA-bd_sf"/>
</dbReference>
<protein>
    <submittedName>
        <fullName evidence="4">Tail fiber domain-containing protein</fullName>
    </submittedName>
</protein>
<dbReference type="InterPro" id="IPR030392">
    <property type="entry name" value="S74_ICA"/>
</dbReference>
<dbReference type="PROSITE" id="PS51688">
    <property type="entry name" value="ICA"/>
    <property type="match status" value="1"/>
</dbReference>
<evidence type="ECO:0000256" key="1">
    <source>
        <dbReference type="SAM" id="Coils"/>
    </source>
</evidence>
<dbReference type="Proteomes" id="UP001597534">
    <property type="component" value="Unassembled WGS sequence"/>
</dbReference>
<feature type="chain" id="PRO_5047188015" evidence="2">
    <location>
        <begin position="22"/>
        <end position="418"/>
    </location>
</feature>
<evidence type="ECO:0000259" key="3">
    <source>
        <dbReference type="PROSITE" id="PS51688"/>
    </source>
</evidence>
<sequence length="418" mass="46076">MKPIKSLYIIFFLAHTLVSIAQVGINTTNPDNSAALEIKSNTQGVLIPRMTQVQRDAINTPAAGLLIYQNDASAGFYYYNGNTWIPFAGSGNGWELTGNSGTNPSINAIGTSDNQGLSIVTNNTEAIRISSTGYVGMGTSSPTAKLHLNTNTNQTLTILDGLQGNDKVLVSDENGIGVWKSKTLAKTEDNDWFFDNGFNNLHPIYHIGNVKIGSTSPSTYNLHVTNGATSGTKVYLGDSEYILDATNDFEFSHRIIPISGSTPNLGSSTNRWNTTYVGSGGFISTSDARLKTNITTLNIGLKEILHLNPVSFHWKNEKFRNHEVPQNQKELKLGFIAQEIQTVLPEIVKTREWKEYEETPGALVQEEMPVIGVNYNEMIPVLVKAIQEQNNQINTLKEKINHLKSRINLLKKQSMETK</sequence>
<evidence type="ECO:0000256" key="2">
    <source>
        <dbReference type="SAM" id="SignalP"/>
    </source>
</evidence>
<dbReference type="Gene3D" id="1.10.10.10">
    <property type="entry name" value="Winged helix-like DNA-binding domain superfamily/Winged helix DNA-binding domain"/>
    <property type="match status" value="1"/>
</dbReference>
<dbReference type="EMBL" id="JBHUPC010000012">
    <property type="protein sequence ID" value="MFD2891681.1"/>
    <property type="molecule type" value="Genomic_DNA"/>
</dbReference>
<keyword evidence="2" id="KW-0732">Signal</keyword>
<proteinExistence type="predicted"/>
<organism evidence="4 5">
    <name type="scientific">Flavobacterium chuncheonense</name>
    <dbReference type="NCBI Taxonomy" id="2026653"/>
    <lineage>
        <taxon>Bacteria</taxon>
        <taxon>Pseudomonadati</taxon>
        <taxon>Bacteroidota</taxon>
        <taxon>Flavobacteriia</taxon>
        <taxon>Flavobacteriales</taxon>
        <taxon>Flavobacteriaceae</taxon>
        <taxon>Flavobacterium</taxon>
    </lineage>
</organism>